<dbReference type="GO" id="GO:0006508">
    <property type="term" value="P:proteolysis"/>
    <property type="evidence" value="ECO:0007669"/>
    <property type="project" value="InterPro"/>
</dbReference>
<dbReference type="Gene3D" id="3.30.230.10">
    <property type="match status" value="1"/>
</dbReference>
<dbReference type="InterPro" id="IPR020568">
    <property type="entry name" value="Ribosomal_Su5_D2-typ_SF"/>
</dbReference>
<name>A0A261G2B6_9BIFI</name>
<evidence type="ECO:0000313" key="4">
    <source>
        <dbReference type="Proteomes" id="UP000216451"/>
    </source>
</evidence>
<reference evidence="3 4" key="1">
    <citation type="journal article" date="2017" name="BMC Genomics">
        <title>Comparative genomic and phylogenomic analyses of the Bifidobacteriaceae family.</title>
        <authorList>
            <person name="Lugli G.A."/>
            <person name="Milani C."/>
            <person name="Turroni F."/>
            <person name="Duranti S."/>
            <person name="Mancabelli L."/>
            <person name="Mangifesta M."/>
            <person name="Ferrario C."/>
            <person name="Modesto M."/>
            <person name="Mattarelli P."/>
            <person name="Jiri K."/>
            <person name="van Sinderen D."/>
            <person name="Ventura M."/>
        </authorList>
    </citation>
    <scope>NUCLEOTIDE SEQUENCE [LARGE SCALE GENOMIC DNA]</scope>
    <source>
        <strain evidence="3 4">LMG 28769</strain>
    </source>
</reference>
<accession>A0A261G2B6</accession>
<keyword evidence="1" id="KW-0812">Transmembrane</keyword>
<dbReference type="RefSeq" id="WP_094694828.1">
    <property type="nucleotide sequence ID" value="NZ_JBDNSG010000017.1"/>
</dbReference>
<dbReference type="GO" id="GO:0004176">
    <property type="term" value="F:ATP-dependent peptidase activity"/>
    <property type="evidence" value="ECO:0007669"/>
    <property type="project" value="InterPro"/>
</dbReference>
<evidence type="ECO:0000256" key="1">
    <source>
        <dbReference type="SAM" id="Phobius"/>
    </source>
</evidence>
<dbReference type="GO" id="GO:0004252">
    <property type="term" value="F:serine-type endopeptidase activity"/>
    <property type="evidence" value="ECO:0007669"/>
    <property type="project" value="InterPro"/>
</dbReference>
<dbReference type="SUPFAM" id="SSF54211">
    <property type="entry name" value="Ribosomal protein S5 domain 2-like"/>
    <property type="match status" value="1"/>
</dbReference>
<dbReference type="Proteomes" id="UP000216451">
    <property type="component" value="Unassembled WGS sequence"/>
</dbReference>
<protein>
    <submittedName>
        <fullName evidence="3">Peptidase S16</fullName>
    </submittedName>
</protein>
<dbReference type="PANTHER" id="PTHR10046">
    <property type="entry name" value="ATP DEPENDENT LON PROTEASE FAMILY MEMBER"/>
    <property type="match status" value="1"/>
</dbReference>
<dbReference type="InterPro" id="IPR014721">
    <property type="entry name" value="Ribsml_uS5_D2-typ_fold_subgr"/>
</dbReference>
<comment type="caution">
    <text evidence="3">The sequence shown here is derived from an EMBL/GenBank/DDBJ whole genome shotgun (WGS) entry which is preliminary data.</text>
</comment>
<feature type="transmembrane region" description="Helical" evidence="1">
    <location>
        <begin position="25"/>
        <end position="47"/>
    </location>
</feature>
<dbReference type="InterPro" id="IPR008269">
    <property type="entry name" value="Lon_proteolytic"/>
</dbReference>
<keyword evidence="1" id="KW-0472">Membrane</keyword>
<dbReference type="Pfam" id="PF05362">
    <property type="entry name" value="Lon_C"/>
    <property type="match status" value="1"/>
</dbReference>
<feature type="domain" description="Lon proteolytic" evidence="2">
    <location>
        <begin position="132"/>
        <end position="257"/>
    </location>
</feature>
<dbReference type="GO" id="GO:0030163">
    <property type="term" value="P:protein catabolic process"/>
    <property type="evidence" value="ECO:0007669"/>
    <property type="project" value="InterPro"/>
</dbReference>
<evidence type="ECO:0000313" key="3">
    <source>
        <dbReference type="EMBL" id="OZG65577.1"/>
    </source>
</evidence>
<sequence length="282" mass="29366">MSAKGALKAVRRRSGDFFARRSPSYLLGTVGFILAVIILLMPSLYVIETPGPTQNVLAKSGTTSVISVSGGKTYKDKGSLLLVTVNAQGIPGYPVTNLQVIASWFSRHADVIPREAVVPTGQTLDQYQKENKAEMSGSQSAAESQALAFLKAKGIDTSGYSIKMHVDNIGGPSAGMMYTLGAIDLFTPQNESGGKTIAGTGTMDATGKVGAIGGIRLKMLGALRDGATWFLAPASNCDEVVGHIPSGLHVVKVSTISNAYSSLVTIGQGKGDTLPQCTASQK</sequence>
<keyword evidence="4" id="KW-1185">Reference proteome</keyword>
<evidence type="ECO:0000259" key="2">
    <source>
        <dbReference type="Pfam" id="PF05362"/>
    </source>
</evidence>
<dbReference type="OrthoDB" id="2356897at2"/>
<dbReference type="EMBL" id="MWXA01000008">
    <property type="protein sequence ID" value="OZG65577.1"/>
    <property type="molecule type" value="Genomic_DNA"/>
</dbReference>
<dbReference type="InterPro" id="IPR027065">
    <property type="entry name" value="Lon_Prtase"/>
</dbReference>
<gene>
    <name evidence="3" type="ORF">BAQU_1760</name>
</gene>
<proteinExistence type="predicted"/>
<dbReference type="GO" id="GO:0005524">
    <property type="term" value="F:ATP binding"/>
    <property type="evidence" value="ECO:0007669"/>
    <property type="project" value="InterPro"/>
</dbReference>
<dbReference type="AlphaFoldDB" id="A0A261G2B6"/>
<keyword evidence="1" id="KW-1133">Transmembrane helix</keyword>
<organism evidence="3 4">
    <name type="scientific">Bifidobacterium aquikefiri</name>
    <dbReference type="NCBI Taxonomy" id="1653207"/>
    <lineage>
        <taxon>Bacteria</taxon>
        <taxon>Bacillati</taxon>
        <taxon>Actinomycetota</taxon>
        <taxon>Actinomycetes</taxon>
        <taxon>Bifidobacteriales</taxon>
        <taxon>Bifidobacteriaceae</taxon>
        <taxon>Bifidobacterium</taxon>
    </lineage>
</organism>